<accession>A0A2W1JND8</accession>
<dbReference type="AlphaFoldDB" id="A0A2W1JND8"/>
<dbReference type="OrthoDB" id="5161at2"/>
<dbReference type="SUPFAM" id="SSF53098">
    <property type="entry name" value="Ribonuclease H-like"/>
    <property type="match status" value="1"/>
</dbReference>
<dbReference type="Proteomes" id="UP000248857">
    <property type="component" value="Unassembled WGS sequence"/>
</dbReference>
<dbReference type="GO" id="GO:0006139">
    <property type="term" value="P:nucleobase-containing compound metabolic process"/>
    <property type="evidence" value="ECO:0007669"/>
    <property type="project" value="InterPro"/>
</dbReference>
<dbReference type="InterPro" id="IPR037027">
    <property type="entry name" value="YqgF/RNaseH-like_dom_sf"/>
</dbReference>
<proteinExistence type="predicted"/>
<name>A0A2W1JND8_9CYAN</name>
<evidence type="ECO:0000313" key="3">
    <source>
        <dbReference type="Proteomes" id="UP000248857"/>
    </source>
</evidence>
<gene>
    <name evidence="2" type="primary">yqgF_1</name>
    <name evidence="2" type="ORF">C1752_01084</name>
</gene>
<organism evidence="2 3">
    <name type="scientific">Acaryochloris thomasi RCC1774</name>
    <dbReference type="NCBI Taxonomy" id="1764569"/>
    <lineage>
        <taxon>Bacteria</taxon>
        <taxon>Bacillati</taxon>
        <taxon>Cyanobacteriota</taxon>
        <taxon>Cyanophyceae</taxon>
        <taxon>Acaryochloridales</taxon>
        <taxon>Acaryochloridaceae</taxon>
        <taxon>Acaryochloris</taxon>
        <taxon>Acaryochloris thomasi</taxon>
    </lineage>
</organism>
<keyword evidence="2" id="KW-0378">Hydrolase</keyword>
<feature type="domain" description="YqgF/RNase H-like" evidence="1">
    <location>
        <begin position="16"/>
        <end position="100"/>
    </location>
</feature>
<dbReference type="EC" id="3.1.-.-" evidence="2"/>
<dbReference type="GO" id="GO:0016787">
    <property type="term" value="F:hydrolase activity"/>
    <property type="evidence" value="ECO:0007669"/>
    <property type="project" value="UniProtKB-KW"/>
</dbReference>
<dbReference type="RefSeq" id="WP_110985022.1">
    <property type="nucleotide sequence ID" value="NZ_CAWNWM010000002.1"/>
</dbReference>
<protein>
    <submittedName>
        <fullName evidence="2">Pre-16S rRNA nuclease</fullName>
        <ecNumber evidence="2">3.1.-.-</ecNumber>
    </submittedName>
</protein>
<dbReference type="Gene3D" id="3.30.420.140">
    <property type="entry name" value="YqgF/RNase H-like domain"/>
    <property type="match status" value="1"/>
</dbReference>
<dbReference type="SMART" id="SM00732">
    <property type="entry name" value="YqgFc"/>
    <property type="match status" value="1"/>
</dbReference>
<evidence type="ECO:0000313" key="2">
    <source>
        <dbReference type="EMBL" id="PZD74850.1"/>
    </source>
</evidence>
<reference evidence="2 3" key="1">
    <citation type="journal article" date="2018" name="Sci. Rep.">
        <title>A novel species of the marine cyanobacterium Acaryochloris with a unique pigment content and lifestyle.</title>
        <authorList>
            <person name="Partensky F."/>
            <person name="Six C."/>
            <person name="Ratin M."/>
            <person name="Garczarek L."/>
            <person name="Vaulot D."/>
            <person name="Probert I."/>
            <person name="Calteau A."/>
            <person name="Gourvil P."/>
            <person name="Marie D."/>
            <person name="Grebert T."/>
            <person name="Bouchier C."/>
            <person name="Le Panse S."/>
            <person name="Gachenot M."/>
            <person name="Rodriguez F."/>
            <person name="Garrido J.L."/>
        </authorList>
    </citation>
    <scope>NUCLEOTIDE SEQUENCE [LARGE SCALE GENOMIC DNA]</scope>
    <source>
        <strain evidence="2 3">RCC1774</strain>
    </source>
</reference>
<evidence type="ECO:0000259" key="1">
    <source>
        <dbReference type="SMART" id="SM00732"/>
    </source>
</evidence>
<sequence>MSDASAAESNPEPRQSVIVGFDPGREKCGVAVMGLNRTLYLHEVVRSEVAIATLNTLCTQYSVPLIVLGNQTTSKEWQQRLESLPPTIVPVDERYSTLEARDRYWQMYPPRGLSRLWPQGLRTPPRPIDDLVAIILIERYLESVP</sequence>
<dbReference type="InterPro" id="IPR012337">
    <property type="entry name" value="RNaseH-like_sf"/>
</dbReference>
<dbReference type="EMBL" id="PQWO01000002">
    <property type="protein sequence ID" value="PZD74850.1"/>
    <property type="molecule type" value="Genomic_DNA"/>
</dbReference>
<keyword evidence="3" id="KW-1185">Reference proteome</keyword>
<comment type="caution">
    <text evidence="2">The sequence shown here is derived from an EMBL/GenBank/DDBJ whole genome shotgun (WGS) entry which is preliminary data.</text>
</comment>
<dbReference type="InterPro" id="IPR006641">
    <property type="entry name" value="YqgF/RNaseH-like_dom"/>
</dbReference>